<keyword evidence="5" id="KW-0653">Protein transport</keyword>
<dbReference type="Pfam" id="PF05172">
    <property type="entry name" value="RRM_Nup35"/>
    <property type="match status" value="1"/>
</dbReference>
<dbReference type="SUPFAM" id="SSF54928">
    <property type="entry name" value="RNA-binding domain, RBD"/>
    <property type="match status" value="1"/>
</dbReference>
<dbReference type="InterPro" id="IPR007846">
    <property type="entry name" value="RRM_NUP35_dom"/>
</dbReference>
<accession>A0AAV1HS11</accession>
<evidence type="ECO:0000256" key="10">
    <source>
        <dbReference type="SAM" id="MobiDB-lite"/>
    </source>
</evidence>
<dbReference type="GO" id="GO:0006607">
    <property type="term" value="P:NLS-bearing protein import into nucleus"/>
    <property type="evidence" value="ECO:0007669"/>
    <property type="project" value="TreeGrafter"/>
</dbReference>
<evidence type="ECO:0000313" key="12">
    <source>
        <dbReference type="EMBL" id="CAK0735869.1"/>
    </source>
</evidence>
<evidence type="ECO:0000256" key="6">
    <source>
        <dbReference type="ARBA" id="ARBA00023010"/>
    </source>
</evidence>
<organism evidence="12 13">
    <name type="scientific">Coccomyxa viridis</name>
    <dbReference type="NCBI Taxonomy" id="1274662"/>
    <lineage>
        <taxon>Eukaryota</taxon>
        <taxon>Viridiplantae</taxon>
        <taxon>Chlorophyta</taxon>
        <taxon>core chlorophytes</taxon>
        <taxon>Trebouxiophyceae</taxon>
        <taxon>Trebouxiophyceae incertae sedis</taxon>
        <taxon>Coccomyxaceae</taxon>
        <taxon>Coccomyxa</taxon>
    </lineage>
</organism>
<dbReference type="GO" id="GO:0003676">
    <property type="term" value="F:nucleic acid binding"/>
    <property type="evidence" value="ECO:0007669"/>
    <property type="project" value="InterPro"/>
</dbReference>
<keyword evidence="8 9" id="KW-0539">Nucleus</keyword>
<reference evidence="12 13" key="1">
    <citation type="submission" date="2023-10" db="EMBL/GenBank/DDBJ databases">
        <authorList>
            <person name="Maclean D."/>
            <person name="Macfadyen A."/>
        </authorList>
    </citation>
    <scope>NUCLEOTIDE SEQUENCE [LARGE SCALE GENOMIC DNA]</scope>
</reference>
<evidence type="ECO:0000256" key="9">
    <source>
        <dbReference type="PROSITE-ProRule" id="PRU00804"/>
    </source>
</evidence>
<comment type="caution">
    <text evidence="12">The sequence shown here is derived from an EMBL/GenBank/DDBJ whole genome shotgun (WGS) entry which is preliminary data.</text>
</comment>
<proteinExistence type="inferred from homology"/>
<dbReference type="InterPro" id="IPR035979">
    <property type="entry name" value="RBD_domain_sf"/>
</dbReference>
<dbReference type="PROSITE" id="PS51472">
    <property type="entry name" value="RRM_NUP35"/>
    <property type="match status" value="1"/>
</dbReference>
<name>A0AAV1HS11_9CHLO</name>
<dbReference type="InterPro" id="IPR012677">
    <property type="entry name" value="Nucleotide-bd_a/b_plait_sf"/>
</dbReference>
<evidence type="ECO:0000256" key="2">
    <source>
        <dbReference type="ARBA" id="ARBA00009454"/>
    </source>
</evidence>
<feature type="domain" description="RRM Nup35-type" evidence="11">
    <location>
        <begin position="123"/>
        <end position="205"/>
    </location>
</feature>
<feature type="region of interest" description="Disordered" evidence="10">
    <location>
        <begin position="1"/>
        <end position="110"/>
    </location>
</feature>
<dbReference type="GO" id="GO:0005543">
    <property type="term" value="F:phospholipid binding"/>
    <property type="evidence" value="ECO:0007669"/>
    <property type="project" value="TreeGrafter"/>
</dbReference>
<dbReference type="CDD" id="cd12441">
    <property type="entry name" value="RRM_Nup53_like"/>
    <property type="match status" value="1"/>
</dbReference>
<feature type="compositionally biased region" description="Low complexity" evidence="10">
    <location>
        <begin position="80"/>
        <end position="103"/>
    </location>
</feature>
<evidence type="ECO:0000256" key="3">
    <source>
        <dbReference type="ARBA" id="ARBA00022448"/>
    </source>
</evidence>
<evidence type="ECO:0000259" key="11">
    <source>
        <dbReference type="PROSITE" id="PS51472"/>
    </source>
</evidence>
<comment type="similarity">
    <text evidence="2">Belongs to the Nup35 family.</text>
</comment>
<dbReference type="PIRSF" id="PIRSF038119">
    <property type="entry name" value="Nucleoporin_NUP53"/>
    <property type="match status" value="1"/>
</dbReference>
<dbReference type="EMBL" id="CAUYUE010000001">
    <property type="protein sequence ID" value="CAK0735869.1"/>
    <property type="molecule type" value="Genomic_DNA"/>
</dbReference>
<feature type="compositionally biased region" description="Polar residues" evidence="10">
    <location>
        <begin position="68"/>
        <end position="79"/>
    </location>
</feature>
<dbReference type="GO" id="GO:0006999">
    <property type="term" value="P:nuclear pore organization"/>
    <property type="evidence" value="ECO:0007669"/>
    <property type="project" value="TreeGrafter"/>
</dbReference>
<evidence type="ECO:0000256" key="5">
    <source>
        <dbReference type="ARBA" id="ARBA00022927"/>
    </source>
</evidence>
<keyword evidence="3 9" id="KW-0813">Transport</keyword>
<dbReference type="Gene3D" id="3.30.70.330">
    <property type="match status" value="1"/>
</dbReference>
<feature type="compositionally biased region" description="Polar residues" evidence="10">
    <location>
        <begin position="1"/>
        <end position="15"/>
    </location>
</feature>
<dbReference type="InterPro" id="IPR017389">
    <property type="entry name" value="Nucleoporin_NUP53"/>
</dbReference>
<keyword evidence="13" id="KW-1185">Reference proteome</keyword>
<dbReference type="GO" id="GO:0051028">
    <property type="term" value="P:mRNA transport"/>
    <property type="evidence" value="ECO:0007669"/>
    <property type="project" value="UniProtKB-UniRule"/>
</dbReference>
<gene>
    <name evidence="12" type="ORF">CVIRNUC_000653</name>
</gene>
<dbReference type="AlphaFoldDB" id="A0AAV1HS11"/>
<dbReference type="PANTHER" id="PTHR21527:SF6">
    <property type="entry name" value="NUCLEOPORIN NUP35"/>
    <property type="match status" value="1"/>
</dbReference>
<keyword evidence="7 9" id="KW-0906">Nuclear pore complex</keyword>
<evidence type="ECO:0000256" key="8">
    <source>
        <dbReference type="ARBA" id="ARBA00023242"/>
    </source>
</evidence>
<evidence type="ECO:0000256" key="1">
    <source>
        <dbReference type="ARBA" id="ARBA00004567"/>
    </source>
</evidence>
<comment type="subcellular location">
    <subcellularLocation>
        <location evidence="1">Nucleus</location>
        <location evidence="1">Nuclear pore complex</location>
    </subcellularLocation>
</comment>
<keyword evidence="4 9" id="KW-0509">mRNA transport</keyword>
<dbReference type="Proteomes" id="UP001314263">
    <property type="component" value="Unassembled WGS sequence"/>
</dbReference>
<protein>
    <recommendedName>
        <fullName evidence="11">RRM Nup35-type domain-containing protein</fullName>
    </recommendedName>
</protein>
<dbReference type="GO" id="GO:0031965">
    <property type="term" value="C:nuclear membrane"/>
    <property type="evidence" value="ECO:0007669"/>
    <property type="project" value="InterPro"/>
</dbReference>
<sequence length="267" mass="28721">MSAQSSRNQEFTSLLFTPRAGEQQGLPDYRSPRPNRSPSVHGYGRAKSYAEGATPRSRRSLTPPGSIKDTTMQQAPPSQSLADNLAAPPAASLPEPSGAEASALYTRDQQGRTVSRLSTQNLEDEDVWVTVYGFRSSQRHLIMKEFSKCGDILKFGDGREDGSNWVHIQFANKYGAQRALQRNAELVSRQLMVGVQLLDARMRTLAHGAAPSASASAGGAAASSALSAQSSAQQLRPHRIQAAHAQGSIPQSTQSTLAKVKEFVFGL</sequence>
<dbReference type="PANTHER" id="PTHR21527">
    <property type="entry name" value="NUCLEOPORIN NUP35"/>
    <property type="match status" value="1"/>
</dbReference>
<dbReference type="GO" id="GO:0017056">
    <property type="term" value="F:structural constituent of nuclear pore"/>
    <property type="evidence" value="ECO:0007669"/>
    <property type="project" value="InterPro"/>
</dbReference>
<dbReference type="GO" id="GO:0044615">
    <property type="term" value="C:nuclear pore nuclear basket"/>
    <property type="evidence" value="ECO:0007669"/>
    <property type="project" value="TreeGrafter"/>
</dbReference>
<dbReference type="FunFam" id="3.30.70.330:FF:000095">
    <property type="entry name" value="Putative Nucleoporin NUP53"/>
    <property type="match status" value="1"/>
</dbReference>
<dbReference type="GO" id="GO:0044613">
    <property type="term" value="C:nuclear pore central transport channel"/>
    <property type="evidence" value="ECO:0007669"/>
    <property type="project" value="TreeGrafter"/>
</dbReference>
<evidence type="ECO:0000313" key="13">
    <source>
        <dbReference type="Proteomes" id="UP001314263"/>
    </source>
</evidence>
<evidence type="ECO:0000256" key="4">
    <source>
        <dbReference type="ARBA" id="ARBA00022816"/>
    </source>
</evidence>
<keyword evidence="6" id="KW-0811">Translocation</keyword>
<evidence type="ECO:0000256" key="7">
    <source>
        <dbReference type="ARBA" id="ARBA00023132"/>
    </source>
</evidence>